<name>A0A1J5PIT0_9ZZZZ</name>
<reference evidence="2" key="1">
    <citation type="submission" date="2016-10" db="EMBL/GenBank/DDBJ databases">
        <title>Sequence of Gallionella enrichment culture.</title>
        <authorList>
            <person name="Poehlein A."/>
            <person name="Muehling M."/>
            <person name="Daniel R."/>
        </authorList>
    </citation>
    <scope>NUCLEOTIDE SEQUENCE</scope>
</reference>
<evidence type="ECO:0000256" key="1">
    <source>
        <dbReference type="SAM" id="MobiDB-lite"/>
    </source>
</evidence>
<evidence type="ECO:0000313" key="2">
    <source>
        <dbReference type="EMBL" id="OIQ71098.1"/>
    </source>
</evidence>
<protein>
    <submittedName>
        <fullName evidence="2">Uncharacterized protein</fullName>
    </submittedName>
</protein>
<accession>A0A1J5PIT0</accession>
<feature type="region of interest" description="Disordered" evidence="1">
    <location>
        <begin position="142"/>
        <end position="165"/>
    </location>
</feature>
<sequence length="281" mass="30910">MQHHGFVFLVAIAHEIDHGIQVDRFYFRGDVARVFEEVADDAIGLLDVGNDVLPRLLVGYAQFRLQTQAREWRANVVGDAGEHQGALFFDFLQAARHAVEATIDFADFAHSRLFIKHLRVVSRTDSGGRQAQVAQRFVDEAGDDRSANECQQGGNHPPRHPGFAQGGIDARAVEQQPVVVAGNAKADPQSRPVVDDVGESKLFVETRVHCALQPVGEVGVVHRHPDIAGIARIDVDAFLFRQIVQQRDAVLRIGVDQRQPGEVDQAGDLLGNLLDLGPQFE</sequence>
<comment type="caution">
    <text evidence="2">The sequence shown here is derived from an EMBL/GenBank/DDBJ whole genome shotgun (WGS) entry which is preliminary data.</text>
</comment>
<dbReference type="AlphaFoldDB" id="A0A1J5PIT0"/>
<organism evidence="2">
    <name type="scientific">mine drainage metagenome</name>
    <dbReference type="NCBI Taxonomy" id="410659"/>
    <lineage>
        <taxon>unclassified sequences</taxon>
        <taxon>metagenomes</taxon>
        <taxon>ecological metagenomes</taxon>
    </lineage>
</organism>
<dbReference type="EMBL" id="MLJW01003882">
    <property type="protein sequence ID" value="OIQ71098.1"/>
    <property type="molecule type" value="Genomic_DNA"/>
</dbReference>
<gene>
    <name evidence="2" type="ORF">GALL_472880</name>
</gene>
<proteinExistence type="predicted"/>